<evidence type="ECO:0000256" key="1">
    <source>
        <dbReference type="SAM" id="SignalP"/>
    </source>
</evidence>
<evidence type="ECO:0008006" key="4">
    <source>
        <dbReference type="Google" id="ProtNLM"/>
    </source>
</evidence>
<proteinExistence type="predicted"/>
<name>A0ABQ2VRF4_9ACTN</name>
<keyword evidence="3" id="KW-1185">Reference proteome</keyword>
<evidence type="ECO:0000313" key="2">
    <source>
        <dbReference type="EMBL" id="GGV75246.1"/>
    </source>
</evidence>
<comment type="caution">
    <text evidence="2">The sequence shown here is derived from an EMBL/GenBank/DDBJ whole genome shotgun (WGS) entry which is preliminary data.</text>
</comment>
<feature type="chain" id="PRO_5046219559" description="Secreted protein" evidence="1">
    <location>
        <begin position="29"/>
        <end position="153"/>
    </location>
</feature>
<dbReference type="Proteomes" id="UP000660675">
    <property type="component" value="Unassembled WGS sequence"/>
</dbReference>
<sequence>MHPNNLRTAVMLCAAAAFAAAIPGPASASVSSPAATESRPPARTVAVDCFSNPQVRPGDFLLACGDGNNRLIDIHWSHWGANSATGTALDAVNDCQPYCAAGTFHSYPVIVKLDHPETWQSHPEQQRFTRLHLVYTDGRPAYTERVVTHELWD</sequence>
<feature type="signal peptide" evidence="1">
    <location>
        <begin position="1"/>
        <end position="28"/>
    </location>
</feature>
<accession>A0ABQ2VRF4</accession>
<reference evidence="3" key="1">
    <citation type="journal article" date="2019" name="Int. J. Syst. Evol. Microbiol.">
        <title>The Global Catalogue of Microorganisms (GCM) 10K type strain sequencing project: providing services to taxonomists for standard genome sequencing and annotation.</title>
        <authorList>
            <consortium name="The Broad Institute Genomics Platform"/>
            <consortium name="The Broad Institute Genome Sequencing Center for Infectious Disease"/>
            <person name="Wu L."/>
            <person name="Ma J."/>
        </authorList>
    </citation>
    <scope>NUCLEOTIDE SEQUENCE [LARGE SCALE GENOMIC DNA]</scope>
    <source>
        <strain evidence="3">JCM 4376</strain>
    </source>
</reference>
<gene>
    <name evidence="2" type="ORF">GCM10015535_05490</name>
</gene>
<organism evidence="2 3">
    <name type="scientific">Streptomyces gelaticus</name>
    <dbReference type="NCBI Taxonomy" id="285446"/>
    <lineage>
        <taxon>Bacteria</taxon>
        <taxon>Bacillati</taxon>
        <taxon>Actinomycetota</taxon>
        <taxon>Actinomycetes</taxon>
        <taxon>Kitasatosporales</taxon>
        <taxon>Streptomycetaceae</taxon>
        <taxon>Streptomyces</taxon>
    </lineage>
</organism>
<protein>
    <recommendedName>
        <fullName evidence="4">Secreted protein</fullName>
    </recommendedName>
</protein>
<evidence type="ECO:0000313" key="3">
    <source>
        <dbReference type="Proteomes" id="UP000660675"/>
    </source>
</evidence>
<dbReference type="EMBL" id="BMTF01000001">
    <property type="protein sequence ID" value="GGV75246.1"/>
    <property type="molecule type" value="Genomic_DNA"/>
</dbReference>
<keyword evidence="1" id="KW-0732">Signal</keyword>